<protein>
    <recommendedName>
        <fullName evidence="2">chitin synthase</fullName>
        <ecNumber evidence="2">2.4.1.16</ecNumber>
    </recommendedName>
</protein>
<feature type="transmembrane region" description="Helical" evidence="8">
    <location>
        <begin position="59"/>
        <end position="83"/>
    </location>
</feature>
<feature type="transmembrane region" description="Helical" evidence="8">
    <location>
        <begin position="14"/>
        <end position="38"/>
    </location>
</feature>
<evidence type="ECO:0000256" key="2">
    <source>
        <dbReference type="ARBA" id="ARBA00012543"/>
    </source>
</evidence>
<dbReference type="InterPro" id="IPR029044">
    <property type="entry name" value="Nucleotide-diphossugar_trans"/>
</dbReference>
<evidence type="ECO:0000256" key="7">
    <source>
        <dbReference type="SAM" id="MobiDB-lite"/>
    </source>
</evidence>
<dbReference type="EC" id="2.4.1.16" evidence="2"/>
<dbReference type="Gene3D" id="3.90.550.10">
    <property type="entry name" value="Spore Coat Polysaccharide Biosynthesis Protein SpsA, Chain A"/>
    <property type="match status" value="1"/>
</dbReference>
<keyword evidence="5 8" id="KW-1133">Transmembrane helix</keyword>
<evidence type="ECO:0000256" key="1">
    <source>
        <dbReference type="ARBA" id="ARBA00004141"/>
    </source>
</evidence>
<evidence type="ECO:0000313" key="9">
    <source>
        <dbReference type="EMBL" id="KAG0313326.1"/>
    </source>
</evidence>
<dbReference type="GO" id="GO:0006031">
    <property type="term" value="P:chitin biosynthetic process"/>
    <property type="evidence" value="ECO:0007669"/>
    <property type="project" value="TreeGrafter"/>
</dbReference>
<evidence type="ECO:0000313" key="10">
    <source>
        <dbReference type="Proteomes" id="UP000738325"/>
    </source>
</evidence>
<keyword evidence="3" id="KW-0328">Glycosyltransferase</keyword>
<dbReference type="OrthoDB" id="5321960at2759"/>
<comment type="caution">
    <text evidence="9">The sequence shown here is derived from an EMBL/GenBank/DDBJ whole genome shotgun (WGS) entry which is preliminary data.</text>
</comment>
<name>A0A9P6RA72_9FUNG</name>
<dbReference type="GO" id="GO:0016020">
    <property type="term" value="C:membrane"/>
    <property type="evidence" value="ECO:0007669"/>
    <property type="project" value="UniProtKB-SubCell"/>
</dbReference>
<dbReference type="GO" id="GO:0004100">
    <property type="term" value="F:chitin synthase activity"/>
    <property type="evidence" value="ECO:0007669"/>
    <property type="project" value="UniProtKB-EC"/>
</dbReference>
<dbReference type="GO" id="GO:0030428">
    <property type="term" value="C:cell septum"/>
    <property type="evidence" value="ECO:0007669"/>
    <property type="project" value="TreeGrafter"/>
</dbReference>
<evidence type="ECO:0000256" key="3">
    <source>
        <dbReference type="ARBA" id="ARBA00022676"/>
    </source>
</evidence>
<gene>
    <name evidence="9" type="ORF">BGZ99_008964</name>
</gene>
<dbReference type="AlphaFoldDB" id="A0A9P6RA72"/>
<evidence type="ECO:0000256" key="4">
    <source>
        <dbReference type="ARBA" id="ARBA00022692"/>
    </source>
</evidence>
<dbReference type="Pfam" id="PF03142">
    <property type="entry name" value="Chitin_synth_2"/>
    <property type="match status" value="1"/>
</dbReference>
<feature type="region of interest" description="Disordered" evidence="7">
    <location>
        <begin position="632"/>
        <end position="711"/>
    </location>
</feature>
<feature type="transmembrane region" description="Helical" evidence="8">
    <location>
        <begin position="451"/>
        <end position="471"/>
    </location>
</feature>
<dbReference type="SUPFAM" id="SSF53448">
    <property type="entry name" value="Nucleotide-diphospho-sugar transferases"/>
    <property type="match status" value="1"/>
</dbReference>
<dbReference type="GO" id="GO:0071944">
    <property type="term" value="C:cell periphery"/>
    <property type="evidence" value="ECO:0007669"/>
    <property type="project" value="TreeGrafter"/>
</dbReference>
<keyword evidence="10" id="KW-1185">Reference proteome</keyword>
<accession>A0A9P6RA72</accession>
<evidence type="ECO:0000256" key="5">
    <source>
        <dbReference type="ARBA" id="ARBA00022989"/>
    </source>
</evidence>
<feature type="transmembrane region" description="Helical" evidence="8">
    <location>
        <begin position="512"/>
        <end position="535"/>
    </location>
</feature>
<sequence length="807" mass="90825">MEQEVSEQWTTAEIVYISISGILICMAFAEVIAFTGSLSYSFVKVHLKAKAAKQRGVQYLSIIVMLVFWALRILLLGAMFSLVPVPHWQGMSKNPAQNHQFIPSEIIDASRYIAFGLVGLLLIMPTAISIQQLATSPSNIKEQLAAISTTSTFPRVLIVMPVYNELPEVLHVAICSAIDGDYPKEHLHIFISFDNDAVSELYRALIGNLGLPADGEWYPPVLDLYFRGVQITVSRFPHGGKRLTQKKTFGLINSIYKEYPDKTDHLFILFIDSDILLHPSTIANFVWDMQFRPGCKDLLAMTGVITVTTKTEMNFISLLQDIEYVHGQFIGRAIESALGGCVTLPGALTIFRYSAFLKSYDEYFAERTVSDLWDFGRSHLGEDRYLTHLLMTKAIRPKMIQYCHRATCKTEPVREWRNLMKQRRRWFLGFLTNEGAFLSDPHLWIKYPWLLAYRLIQDVLFGTSMLSYITIAAIASGMEHWSVVWLGLLAAYFFLNWGLMFTYGLWLGRYKALLYPIMFTVGPFVSWFLLVYGVITANERTWGGPRADAAADKKETLGGDGQGGDKENEEGEPSGFEGPQHDGDQGQNADSDQERIELPDYLFYPQLQQIPLTRSRHEMTFKASTDDTADHHVYDLDSHSDNPGSNVHNPSPAPLPGLGSSSLEDSKFCEITISQDEEESGDIRDESLDDASEDKALDGQEQDCGPYFSPQPSRPFNFASGQLLTLETQWWDDDKQLSSLGILPYLQQPKIPAMFASVETLVAIPSTASFEALAPRSIRSLIVPGQKRLGKDLWKRLMKDNPALHVV</sequence>
<dbReference type="PANTHER" id="PTHR22914">
    <property type="entry name" value="CHITIN SYNTHASE"/>
    <property type="match status" value="1"/>
</dbReference>
<keyword evidence="3" id="KW-0808">Transferase</keyword>
<evidence type="ECO:0000256" key="6">
    <source>
        <dbReference type="ARBA" id="ARBA00023136"/>
    </source>
</evidence>
<keyword evidence="6 8" id="KW-0472">Membrane</keyword>
<dbReference type="InterPro" id="IPR004835">
    <property type="entry name" value="Chitin_synth"/>
</dbReference>
<dbReference type="PANTHER" id="PTHR22914:SF46">
    <property type="entry name" value="CHITIN SYNTHASE"/>
    <property type="match status" value="1"/>
</dbReference>
<dbReference type="Proteomes" id="UP000738325">
    <property type="component" value="Unassembled WGS sequence"/>
</dbReference>
<feature type="transmembrane region" description="Helical" evidence="8">
    <location>
        <begin position="112"/>
        <end position="130"/>
    </location>
</feature>
<reference evidence="9" key="1">
    <citation type="journal article" date="2020" name="Fungal Divers.">
        <title>Resolving the Mortierellaceae phylogeny through synthesis of multi-gene phylogenetics and phylogenomics.</title>
        <authorList>
            <person name="Vandepol N."/>
            <person name="Liber J."/>
            <person name="Desiro A."/>
            <person name="Na H."/>
            <person name="Kennedy M."/>
            <person name="Barry K."/>
            <person name="Grigoriev I.V."/>
            <person name="Miller A.N."/>
            <person name="O'Donnell K."/>
            <person name="Stajich J.E."/>
            <person name="Bonito G."/>
        </authorList>
    </citation>
    <scope>NUCLEOTIDE SEQUENCE</scope>
    <source>
        <strain evidence="9">REB-010B</strain>
    </source>
</reference>
<feature type="region of interest" description="Disordered" evidence="7">
    <location>
        <begin position="544"/>
        <end position="591"/>
    </location>
</feature>
<proteinExistence type="predicted"/>
<dbReference type="EMBL" id="JAAAIP010000724">
    <property type="protein sequence ID" value="KAG0313326.1"/>
    <property type="molecule type" value="Genomic_DNA"/>
</dbReference>
<organism evidence="9 10">
    <name type="scientific">Dissophora globulifera</name>
    <dbReference type="NCBI Taxonomy" id="979702"/>
    <lineage>
        <taxon>Eukaryota</taxon>
        <taxon>Fungi</taxon>
        <taxon>Fungi incertae sedis</taxon>
        <taxon>Mucoromycota</taxon>
        <taxon>Mortierellomycotina</taxon>
        <taxon>Mortierellomycetes</taxon>
        <taxon>Mortierellales</taxon>
        <taxon>Mortierellaceae</taxon>
        <taxon>Dissophora</taxon>
    </lineage>
</organism>
<comment type="subcellular location">
    <subcellularLocation>
        <location evidence="1">Membrane</location>
        <topology evidence="1">Multi-pass membrane protein</topology>
    </subcellularLocation>
</comment>
<keyword evidence="4 8" id="KW-0812">Transmembrane</keyword>
<evidence type="ECO:0000256" key="8">
    <source>
        <dbReference type="SAM" id="Phobius"/>
    </source>
</evidence>
<feature type="transmembrane region" description="Helical" evidence="8">
    <location>
        <begin position="483"/>
        <end position="506"/>
    </location>
</feature>